<dbReference type="EMBL" id="BJYJ01000026">
    <property type="protein sequence ID" value="GEN77555.1"/>
    <property type="molecule type" value="Genomic_DNA"/>
</dbReference>
<dbReference type="AlphaFoldDB" id="A0A511YQT7"/>
<evidence type="ECO:0000313" key="3">
    <source>
        <dbReference type="Proteomes" id="UP000321863"/>
    </source>
</evidence>
<organism evidence="2 3">
    <name type="scientific">Chryseobacterium hagamense</name>
    <dbReference type="NCBI Taxonomy" id="395935"/>
    <lineage>
        <taxon>Bacteria</taxon>
        <taxon>Pseudomonadati</taxon>
        <taxon>Bacteroidota</taxon>
        <taxon>Flavobacteriia</taxon>
        <taxon>Flavobacteriales</taxon>
        <taxon>Weeksellaceae</taxon>
        <taxon>Chryseobacterium group</taxon>
        <taxon>Chryseobacterium</taxon>
    </lineage>
</organism>
<evidence type="ECO:0000313" key="2">
    <source>
        <dbReference type="EMBL" id="GEN77555.1"/>
    </source>
</evidence>
<dbReference type="OrthoDB" id="1081532at2"/>
<dbReference type="InterPro" id="IPR018392">
    <property type="entry name" value="LysM"/>
</dbReference>
<dbReference type="SUPFAM" id="SSF54106">
    <property type="entry name" value="LysM domain"/>
    <property type="match status" value="1"/>
</dbReference>
<dbReference type="CDD" id="cd00118">
    <property type="entry name" value="LysM"/>
    <property type="match status" value="1"/>
</dbReference>
<sequence length="348" mass="41126">MEMIRYEIQKEDTLHSIAEKYEMAVQDLIDIHNQNCGLTNVIIGDKIPIHLQYIFLEVDPSRQFRTSGIAFTKRARYRCELNNIIAIEGKPSFSAQTKTEYLFSSRKQDDDILFMLKLEDYVNSIQPQEMEAAFHLIREIEMIRDIVVYTQSEDGEIKDIINREELSEKWREFILRKAPEIPFYKEMENRDPETIRDFIENGNREFSDSEKLGKVLAKNMLYHILLKSQMKKNDYFSILQQSQLFPNILLAIEVSRTVVSDQGNTITYRLTGTLDKNRLDHDKIVRLYEEMYQPVIKYSFTEFNLIYRITYTVEKASGLLMDATASIKEQVKNNYESITKFELRRVEL</sequence>
<proteinExistence type="predicted"/>
<feature type="domain" description="LysM" evidence="1">
    <location>
        <begin position="4"/>
        <end position="49"/>
    </location>
</feature>
<dbReference type="InterPro" id="IPR036779">
    <property type="entry name" value="LysM_dom_sf"/>
</dbReference>
<reference evidence="2 3" key="1">
    <citation type="submission" date="2019-07" db="EMBL/GenBank/DDBJ databases">
        <title>Whole genome shotgun sequence of Chryseobacterium hagamense NBRC 105253.</title>
        <authorList>
            <person name="Hosoyama A."/>
            <person name="Uohara A."/>
            <person name="Ohji S."/>
            <person name="Ichikawa N."/>
        </authorList>
    </citation>
    <scope>NUCLEOTIDE SEQUENCE [LARGE SCALE GENOMIC DNA]</scope>
    <source>
        <strain evidence="2 3">NBRC 105253</strain>
    </source>
</reference>
<dbReference type="Gene3D" id="3.10.350.10">
    <property type="entry name" value="LysM domain"/>
    <property type="match status" value="1"/>
</dbReference>
<dbReference type="Proteomes" id="UP000321863">
    <property type="component" value="Unassembled WGS sequence"/>
</dbReference>
<evidence type="ECO:0000259" key="1">
    <source>
        <dbReference type="PROSITE" id="PS51782"/>
    </source>
</evidence>
<accession>A0A511YQT7</accession>
<name>A0A511YQT7_9FLAO</name>
<keyword evidence="3" id="KW-1185">Reference proteome</keyword>
<gene>
    <name evidence="2" type="ORF">CHA01nite_32950</name>
</gene>
<comment type="caution">
    <text evidence="2">The sequence shown here is derived from an EMBL/GenBank/DDBJ whole genome shotgun (WGS) entry which is preliminary data.</text>
</comment>
<protein>
    <recommendedName>
        <fullName evidence="1">LysM domain-containing protein</fullName>
    </recommendedName>
</protein>
<dbReference type="PROSITE" id="PS51782">
    <property type="entry name" value="LYSM"/>
    <property type="match status" value="1"/>
</dbReference>